<dbReference type="GO" id="GO:0031460">
    <property type="term" value="P:glycine betaine transport"/>
    <property type="evidence" value="ECO:0007669"/>
    <property type="project" value="TreeGrafter"/>
</dbReference>
<proteinExistence type="inferred from homology"/>
<feature type="domain" description="ABC transmembrane type-1" evidence="9">
    <location>
        <begin position="20"/>
        <end position="215"/>
    </location>
</feature>
<dbReference type="Gene3D" id="3.40.190.10">
    <property type="entry name" value="Periplasmic binding protein-like II"/>
    <property type="match status" value="1"/>
</dbReference>
<keyword evidence="2 8" id="KW-0813">Transport</keyword>
<dbReference type="GO" id="GO:0022857">
    <property type="term" value="F:transmembrane transporter activity"/>
    <property type="evidence" value="ECO:0007669"/>
    <property type="project" value="InterPro"/>
</dbReference>
<dbReference type="CDD" id="cd13607">
    <property type="entry name" value="PBP2_AfProX_like"/>
    <property type="match status" value="1"/>
</dbReference>
<dbReference type="Gene3D" id="3.40.190.120">
    <property type="entry name" value="Osmoprotection protein (prox), domain 2"/>
    <property type="match status" value="1"/>
</dbReference>
<evidence type="ECO:0000259" key="9">
    <source>
        <dbReference type="PROSITE" id="PS50928"/>
    </source>
</evidence>
<feature type="transmembrane region" description="Helical" evidence="8">
    <location>
        <begin position="194"/>
        <end position="218"/>
    </location>
</feature>
<name>A0A1X3FU28_9BRAD</name>
<evidence type="ECO:0000256" key="5">
    <source>
        <dbReference type="ARBA" id="ARBA00023136"/>
    </source>
</evidence>
<dbReference type="GO" id="GO:0043190">
    <property type="term" value="C:ATP-binding cassette (ABC) transporter complex"/>
    <property type="evidence" value="ECO:0007669"/>
    <property type="project" value="InterPro"/>
</dbReference>
<dbReference type="OrthoDB" id="9801163at2"/>
<dbReference type="Pfam" id="PF04069">
    <property type="entry name" value="OpuAC"/>
    <property type="match status" value="1"/>
</dbReference>
<dbReference type="PANTHER" id="PTHR30177">
    <property type="entry name" value="GLYCINE BETAINE/L-PROLINE TRANSPORT SYSTEM PERMEASE PROTEIN PROW"/>
    <property type="match status" value="1"/>
</dbReference>
<dbReference type="AlphaFoldDB" id="A0A1X3FU28"/>
<comment type="subcellular location">
    <subcellularLocation>
        <location evidence="1 8">Cell membrane</location>
        <topology evidence="1 8">Multi-pass membrane protein</topology>
    </subcellularLocation>
</comment>
<organism evidence="10 11">
    <name type="scientific">Bradyrhizobium canariense</name>
    <dbReference type="NCBI Taxonomy" id="255045"/>
    <lineage>
        <taxon>Bacteria</taxon>
        <taxon>Pseudomonadati</taxon>
        <taxon>Pseudomonadota</taxon>
        <taxon>Alphaproteobacteria</taxon>
        <taxon>Hyphomicrobiales</taxon>
        <taxon>Nitrobacteraceae</taxon>
        <taxon>Bradyrhizobium</taxon>
    </lineage>
</organism>
<dbReference type="Proteomes" id="UP000193553">
    <property type="component" value="Unassembled WGS sequence"/>
</dbReference>
<dbReference type="CDD" id="cd06261">
    <property type="entry name" value="TM_PBP2"/>
    <property type="match status" value="1"/>
</dbReference>
<comment type="similarity">
    <text evidence="8">Belongs to the binding-protein-dependent transport system permease family.</text>
</comment>
<evidence type="ECO:0000256" key="8">
    <source>
        <dbReference type="RuleBase" id="RU363032"/>
    </source>
</evidence>
<comment type="similarity">
    <text evidence="6">In the C-terminal section; belongs to the OsmX family.</text>
</comment>
<evidence type="ECO:0000256" key="3">
    <source>
        <dbReference type="ARBA" id="ARBA00022692"/>
    </source>
</evidence>
<dbReference type="RefSeq" id="WP_085360679.1">
    <property type="nucleotide sequence ID" value="NZ_NAFD01000178.1"/>
</dbReference>
<keyword evidence="5 8" id="KW-0472">Membrane</keyword>
<evidence type="ECO:0000256" key="1">
    <source>
        <dbReference type="ARBA" id="ARBA00004651"/>
    </source>
</evidence>
<comment type="similarity">
    <text evidence="7">In the N-terminal section; belongs to the binding-protein-dependent transport system permease family.</text>
</comment>
<dbReference type="PANTHER" id="PTHR30177:SF4">
    <property type="entry name" value="OSMOPROTECTANT IMPORT PERMEASE PROTEIN OSMW"/>
    <property type="match status" value="1"/>
</dbReference>
<gene>
    <name evidence="10" type="ORF">BSZ18_19125</name>
</gene>
<evidence type="ECO:0000256" key="2">
    <source>
        <dbReference type="ARBA" id="ARBA00022448"/>
    </source>
</evidence>
<evidence type="ECO:0000256" key="7">
    <source>
        <dbReference type="ARBA" id="ARBA00035652"/>
    </source>
</evidence>
<dbReference type="SUPFAM" id="SSF53850">
    <property type="entry name" value="Periplasmic binding protein-like II"/>
    <property type="match status" value="1"/>
</dbReference>
<comment type="caution">
    <text evidence="10">The sequence shown here is derived from an EMBL/GenBank/DDBJ whole genome shotgun (WGS) entry which is preliminary data.</text>
</comment>
<sequence length="519" mass="55161">MSLFTDPRWGEALAHLPDYLGNHVRVSLAALALGLIVSLPLAILTRNRPTPRAVLLALASIVQTVPGLALLALFYPLLLLAASVALAWFGVSFSAFGFLPAMLALALYSMLPVLRNGITGLNGIDPALIEAAKGVGMTARQSLVMVELPLALPVMMAGIRTAAVWVIGTATLSTPIGQTSLGNYIFAGLQTQNWVFVLFGCFASALLALAVDQLLGLVESGLRWRSRVRAALGAAGIAALVAATLVPTMGRSSQNYVVGAKTFAEQYVLSALMRDRLQAAGLAAVARSGLGSSVIFEALKAGDIDLYVDYSGTLWANQLHRTDIKPRAELLAELQTTLAKENITLLGELGFENAYALVIPKKRAEALGIRTIADLAAHASTLSIAGDYEFFSRPEWAALQKAYGLSFRAQRQMQPDFMYAAVASGEVDVIAGYTSDGLIAKYDLVALDDPSHAIPPYDAILLLAPKRAGDERLRAAVKPLLGKIDIATMREANLRAAGNDANSSPDAVAKWLWEKVGGR</sequence>
<keyword evidence="4 8" id="KW-1133">Transmembrane helix</keyword>
<dbReference type="InterPro" id="IPR007210">
    <property type="entry name" value="ABC_Gly_betaine_transp_sub-bd"/>
</dbReference>
<accession>A0A1X3FU28</accession>
<dbReference type="InterPro" id="IPR051204">
    <property type="entry name" value="ABC_transp_perm/SBD"/>
</dbReference>
<dbReference type="STRING" id="255045.SAMN05444158_3472"/>
<evidence type="ECO:0000313" key="10">
    <source>
        <dbReference type="EMBL" id="OSJ08330.1"/>
    </source>
</evidence>
<protein>
    <submittedName>
        <fullName evidence="10">ABC transporter permease</fullName>
    </submittedName>
</protein>
<feature type="transmembrane region" description="Helical" evidence="8">
    <location>
        <begin position="230"/>
        <end position="250"/>
    </location>
</feature>
<feature type="transmembrane region" description="Helical" evidence="8">
    <location>
        <begin position="26"/>
        <end position="44"/>
    </location>
</feature>
<keyword evidence="3 8" id="KW-0812">Transmembrane</keyword>
<dbReference type="EMBL" id="NAFI01000175">
    <property type="protein sequence ID" value="OSJ08330.1"/>
    <property type="molecule type" value="Genomic_DNA"/>
</dbReference>
<dbReference type="PROSITE" id="PS50928">
    <property type="entry name" value="ABC_TM1"/>
    <property type="match status" value="1"/>
</dbReference>
<dbReference type="InterPro" id="IPR000515">
    <property type="entry name" value="MetI-like"/>
</dbReference>
<evidence type="ECO:0000313" key="11">
    <source>
        <dbReference type="Proteomes" id="UP000193553"/>
    </source>
</evidence>
<dbReference type="Pfam" id="PF00528">
    <property type="entry name" value="BPD_transp_1"/>
    <property type="match status" value="1"/>
</dbReference>
<dbReference type="InterPro" id="IPR041894">
    <property type="entry name" value="PBP2_ProX-like"/>
</dbReference>
<evidence type="ECO:0000256" key="6">
    <source>
        <dbReference type="ARBA" id="ARBA00035642"/>
    </source>
</evidence>
<evidence type="ECO:0000256" key="4">
    <source>
        <dbReference type="ARBA" id="ARBA00022989"/>
    </source>
</evidence>
<feature type="transmembrane region" description="Helical" evidence="8">
    <location>
        <begin position="56"/>
        <end position="79"/>
    </location>
</feature>
<reference evidence="10 11" key="1">
    <citation type="submission" date="2017-03" db="EMBL/GenBank/DDBJ databases">
        <title>Whole genome sequences of fourteen strains of Bradyrhizobium canariense and one strain of Bradyrhizobium japonicum isolated from Lupinus (Papilionoideae: Genisteae) species in Algeria.</title>
        <authorList>
            <person name="Crovadore J."/>
            <person name="Chekireb D."/>
            <person name="Brachmann A."/>
            <person name="Chablais R."/>
            <person name="Cochard B."/>
            <person name="Lefort F."/>
        </authorList>
    </citation>
    <scope>NUCLEOTIDE SEQUENCE [LARGE SCALE GENOMIC DNA]</scope>
    <source>
        <strain evidence="10 11">UBMA195</strain>
    </source>
</reference>
<dbReference type="InterPro" id="IPR035906">
    <property type="entry name" value="MetI-like_sf"/>
</dbReference>
<feature type="transmembrane region" description="Helical" evidence="8">
    <location>
        <begin position="85"/>
        <end position="108"/>
    </location>
</feature>
<dbReference type="SUPFAM" id="SSF161098">
    <property type="entry name" value="MetI-like"/>
    <property type="match status" value="1"/>
</dbReference>
<dbReference type="Gene3D" id="1.10.3720.10">
    <property type="entry name" value="MetI-like"/>
    <property type="match status" value="1"/>
</dbReference>